<dbReference type="AlphaFoldDB" id="A0A7D9DV07"/>
<evidence type="ECO:0000313" key="12">
    <source>
        <dbReference type="EMBL" id="CAB3994004.1"/>
    </source>
</evidence>
<evidence type="ECO:0000256" key="3">
    <source>
        <dbReference type="ARBA" id="ARBA00005720"/>
    </source>
</evidence>
<keyword evidence="4" id="KW-1003">Cell membrane</keyword>
<keyword evidence="6" id="KW-0133">Cell shape</keyword>
<keyword evidence="7" id="KW-0472">Membrane</keyword>
<feature type="non-terminal residue" evidence="12">
    <location>
        <position position="1"/>
    </location>
</feature>
<keyword evidence="8" id="KW-0564">Palmitate</keyword>
<organism evidence="12 13">
    <name type="scientific">Paramuricea clavata</name>
    <name type="common">Red gorgonian</name>
    <name type="synonym">Violescent sea-whip</name>
    <dbReference type="NCBI Taxonomy" id="317549"/>
    <lineage>
        <taxon>Eukaryota</taxon>
        <taxon>Metazoa</taxon>
        <taxon>Cnidaria</taxon>
        <taxon>Anthozoa</taxon>
        <taxon>Octocorallia</taxon>
        <taxon>Malacalcyonacea</taxon>
        <taxon>Plexauridae</taxon>
        <taxon>Paramuricea</taxon>
    </lineage>
</organism>
<evidence type="ECO:0000313" key="13">
    <source>
        <dbReference type="Proteomes" id="UP001152795"/>
    </source>
</evidence>
<name>A0A7D9DV07_PARCT</name>
<dbReference type="GO" id="GO:0031267">
    <property type="term" value="F:small GTPase binding"/>
    <property type="evidence" value="ECO:0007669"/>
    <property type="project" value="InterPro"/>
</dbReference>
<keyword evidence="13" id="KW-1185">Reference proteome</keyword>
<dbReference type="GO" id="GO:0005886">
    <property type="term" value="C:plasma membrane"/>
    <property type="evidence" value="ECO:0007669"/>
    <property type="project" value="UniProtKB-SubCell"/>
</dbReference>
<feature type="compositionally biased region" description="Basic and acidic residues" evidence="11">
    <location>
        <begin position="61"/>
        <end position="71"/>
    </location>
</feature>
<dbReference type="GO" id="GO:0035023">
    <property type="term" value="P:regulation of Rho protein signal transduction"/>
    <property type="evidence" value="ECO:0007669"/>
    <property type="project" value="InterPro"/>
</dbReference>
<evidence type="ECO:0000256" key="5">
    <source>
        <dbReference type="ARBA" id="ARBA00022490"/>
    </source>
</evidence>
<keyword evidence="9" id="KW-0206">Cytoskeleton</keyword>
<comment type="subcellular location">
    <subcellularLocation>
        <location evidence="1">Cell membrane</location>
        <topology evidence="1">Lipid-anchor</topology>
    </subcellularLocation>
    <subcellularLocation>
        <location evidence="2">Cytoplasm</location>
        <location evidence="2">Cytoskeleton</location>
    </subcellularLocation>
</comment>
<reference evidence="12" key="1">
    <citation type="submission" date="2020-04" db="EMBL/GenBank/DDBJ databases">
        <authorList>
            <person name="Alioto T."/>
            <person name="Alioto T."/>
            <person name="Gomez Garrido J."/>
        </authorList>
    </citation>
    <scope>NUCLEOTIDE SEQUENCE</scope>
    <source>
        <strain evidence="12">A484AB</strain>
    </source>
</reference>
<dbReference type="InterPro" id="IPR039056">
    <property type="entry name" value="SPEC"/>
</dbReference>
<dbReference type="PANTHER" id="PTHR13502">
    <property type="entry name" value="CDC42 SMALL EFFECTOR PROTEIN HOMOLOG"/>
    <property type="match status" value="1"/>
</dbReference>
<dbReference type="GO" id="GO:0005856">
    <property type="term" value="C:cytoskeleton"/>
    <property type="evidence" value="ECO:0007669"/>
    <property type="project" value="UniProtKB-SubCell"/>
</dbReference>
<gene>
    <name evidence="12" type="ORF">PACLA_8A009542</name>
</gene>
<comment type="similarity">
    <text evidence="3">Belongs to the CDC42SE/SPEC family.</text>
</comment>
<evidence type="ECO:0000256" key="7">
    <source>
        <dbReference type="ARBA" id="ARBA00023136"/>
    </source>
</evidence>
<evidence type="ECO:0000256" key="8">
    <source>
        <dbReference type="ARBA" id="ARBA00023139"/>
    </source>
</evidence>
<evidence type="ECO:0000256" key="2">
    <source>
        <dbReference type="ARBA" id="ARBA00004245"/>
    </source>
</evidence>
<dbReference type="EMBL" id="CACRXK020002371">
    <property type="protein sequence ID" value="CAB3994004.1"/>
    <property type="molecule type" value="Genomic_DNA"/>
</dbReference>
<dbReference type="Proteomes" id="UP001152795">
    <property type="component" value="Unassembled WGS sequence"/>
</dbReference>
<dbReference type="Gene3D" id="3.90.810.10">
    <property type="entry name" value="CRIB domain"/>
    <property type="match status" value="1"/>
</dbReference>
<dbReference type="GO" id="GO:0008360">
    <property type="term" value="P:regulation of cell shape"/>
    <property type="evidence" value="ECO:0007669"/>
    <property type="project" value="UniProtKB-KW"/>
</dbReference>
<evidence type="ECO:0000256" key="10">
    <source>
        <dbReference type="ARBA" id="ARBA00023288"/>
    </source>
</evidence>
<accession>A0A7D9DV07</accession>
<dbReference type="PROSITE" id="PS50108">
    <property type="entry name" value="CRIB"/>
    <property type="match status" value="1"/>
</dbReference>
<evidence type="ECO:0000256" key="4">
    <source>
        <dbReference type="ARBA" id="ARBA00022475"/>
    </source>
</evidence>
<dbReference type="PANTHER" id="PTHR13502:SF6">
    <property type="entry name" value="CDC42 SMALL EFFECTOR PROTEIN HOMOLOG"/>
    <property type="match status" value="1"/>
</dbReference>
<dbReference type="Pfam" id="PF00786">
    <property type="entry name" value="PBD"/>
    <property type="match status" value="1"/>
</dbReference>
<proteinExistence type="inferred from homology"/>
<keyword evidence="10" id="KW-0449">Lipoprotein</keyword>
<dbReference type="OrthoDB" id="5559822at2759"/>
<keyword evidence="5" id="KW-0963">Cytoplasm</keyword>
<sequence>RRPRIDRSMIGEPMNFQHTGHIGSGEVQVSVDLNDVTYRMKSKGGYQDHSVDSRLTPNGTEIKEGKLPQEQ</sequence>
<protein>
    <submittedName>
        <fullName evidence="12">CDC42 small effector homolog</fullName>
    </submittedName>
</protein>
<evidence type="ECO:0000256" key="6">
    <source>
        <dbReference type="ARBA" id="ARBA00022960"/>
    </source>
</evidence>
<evidence type="ECO:0000256" key="11">
    <source>
        <dbReference type="SAM" id="MobiDB-lite"/>
    </source>
</evidence>
<evidence type="ECO:0000256" key="9">
    <source>
        <dbReference type="ARBA" id="ARBA00023212"/>
    </source>
</evidence>
<feature type="region of interest" description="Disordered" evidence="11">
    <location>
        <begin position="43"/>
        <end position="71"/>
    </location>
</feature>
<evidence type="ECO:0000256" key="1">
    <source>
        <dbReference type="ARBA" id="ARBA00004193"/>
    </source>
</evidence>
<dbReference type="InterPro" id="IPR000095">
    <property type="entry name" value="CRIB_dom"/>
</dbReference>
<dbReference type="InterPro" id="IPR036936">
    <property type="entry name" value="CRIB_dom_sf"/>
</dbReference>
<comment type="caution">
    <text evidence="12">The sequence shown here is derived from an EMBL/GenBank/DDBJ whole genome shotgun (WGS) entry which is preliminary data.</text>
</comment>